<protein>
    <submittedName>
        <fullName evidence="2">Uncharacterized protein</fullName>
    </submittedName>
</protein>
<accession>A0ABR3AWH6</accession>
<gene>
    <name evidence="2" type="ORF">J3Q64DRAFT_1748372</name>
</gene>
<evidence type="ECO:0000313" key="3">
    <source>
        <dbReference type="Proteomes" id="UP001448207"/>
    </source>
</evidence>
<evidence type="ECO:0000256" key="1">
    <source>
        <dbReference type="SAM" id="Phobius"/>
    </source>
</evidence>
<dbReference type="Proteomes" id="UP001448207">
    <property type="component" value="Unassembled WGS sequence"/>
</dbReference>
<proteinExistence type="predicted"/>
<keyword evidence="1" id="KW-1133">Transmembrane helix</keyword>
<name>A0ABR3AWH6_PHYBL</name>
<feature type="transmembrane region" description="Helical" evidence="1">
    <location>
        <begin position="44"/>
        <end position="63"/>
    </location>
</feature>
<keyword evidence="1" id="KW-0472">Membrane</keyword>
<evidence type="ECO:0000313" key="2">
    <source>
        <dbReference type="EMBL" id="KAL0083609.1"/>
    </source>
</evidence>
<organism evidence="2 3">
    <name type="scientific">Phycomyces blakesleeanus</name>
    <dbReference type="NCBI Taxonomy" id="4837"/>
    <lineage>
        <taxon>Eukaryota</taxon>
        <taxon>Fungi</taxon>
        <taxon>Fungi incertae sedis</taxon>
        <taxon>Mucoromycota</taxon>
        <taxon>Mucoromycotina</taxon>
        <taxon>Mucoromycetes</taxon>
        <taxon>Mucorales</taxon>
        <taxon>Phycomycetaceae</taxon>
        <taxon>Phycomyces</taxon>
    </lineage>
</organism>
<keyword evidence="3" id="KW-1185">Reference proteome</keyword>
<comment type="caution">
    <text evidence="2">The sequence shown here is derived from an EMBL/GenBank/DDBJ whole genome shotgun (WGS) entry which is preliminary data.</text>
</comment>
<dbReference type="EMBL" id="JBCLYO010000013">
    <property type="protein sequence ID" value="KAL0083609.1"/>
    <property type="molecule type" value="Genomic_DNA"/>
</dbReference>
<reference evidence="2 3" key="1">
    <citation type="submission" date="2024-04" db="EMBL/GenBank/DDBJ databases">
        <title>Symmetric and asymmetric DNA N6-adenine methylation regulates different biological responses in Mucorales.</title>
        <authorList>
            <consortium name="Lawrence Berkeley National Laboratory"/>
            <person name="Lax C."/>
            <person name="Mondo S.J."/>
            <person name="Osorio-Concepcion M."/>
            <person name="Muszewska A."/>
            <person name="Corrochano-Luque M."/>
            <person name="Gutierrez G."/>
            <person name="Riley R."/>
            <person name="Lipzen A."/>
            <person name="Guo J."/>
            <person name="Hundley H."/>
            <person name="Amirebrahimi M."/>
            <person name="Ng V."/>
            <person name="Lorenzo-Gutierrez D."/>
            <person name="Binder U."/>
            <person name="Yang J."/>
            <person name="Song Y."/>
            <person name="Canovas D."/>
            <person name="Navarro E."/>
            <person name="Freitag M."/>
            <person name="Gabaldon T."/>
            <person name="Grigoriev I.V."/>
            <person name="Corrochano L.M."/>
            <person name="Nicolas F.E."/>
            <person name="Garre V."/>
        </authorList>
    </citation>
    <scope>NUCLEOTIDE SEQUENCE [LARGE SCALE GENOMIC DNA]</scope>
    <source>
        <strain evidence="2 3">L51</strain>
    </source>
</reference>
<sequence>MFIFIFDFVFVLCGLMATWKISKETSNYNIHWISYLLFVTRLEILYIFFYLSLSLCILTKLAWTD</sequence>
<keyword evidence="1" id="KW-0812">Transmembrane</keyword>